<feature type="transmembrane region" description="Helical" evidence="6">
    <location>
        <begin position="670"/>
        <end position="691"/>
    </location>
</feature>
<feature type="transmembrane region" description="Helical" evidence="6">
    <location>
        <begin position="631"/>
        <end position="650"/>
    </location>
</feature>
<keyword evidence="2 6" id="KW-0812">Transmembrane</keyword>
<dbReference type="SUPFAM" id="SSF103473">
    <property type="entry name" value="MFS general substrate transporter"/>
    <property type="match status" value="1"/>
</dbReference>
<feature type="transmembrane region" description="Helical" evidence="6">
    <location>
        <begin position="434"/>
        <end position="454"/>
    </location>
</feature>
<gene>
    <name evidence="8" type="ORF">HK105_206495</name>
</gene>
<dbReference type="PANTHER" id="PTHR23501:SF198">
    <property type="entry name" value="AZOLE RESISTANCE PROTEIN 1-RELATED"/>
    <property type="match status" value="1"/>
</dbReference>
<evidence type="ECO:0000313" key="8">
    <source>
        <dbReference type="EMBL" id="KAL2914050.1"/>
    </source>
</evidence>
<dbReference type="PRINTS" id="PR01036">
    <property type="entry name" value="TCRTETB"/>
</dbReference>
<evidence type="ECO:0000313" key="9">
    <source>
        <dbReference type="Proteomes" id="UP001527925"/>
    </source>
</evidence>
<keyword evidence="4 6" id="KW-0472">Membrane</keyword>
<evidence type="ECO:0000256" key="3">
    <source>
        <dbReference type="ARBA" id="ARBA00022989"/>
    </source>
</evidence>
<dbReference type="InterPro" id="IPR011701">
    <property type="entry name" value="MFS"/>
</dbReference>
<feature type="compositionally biased region" description="Polar residues" evidence="5">
    <location>
        <begin position="217"/>
        <end position="226"/>
    </location>
</feature>
<dbReference type="InterPro" id="IPR036259">
    <property type="entry name" value="MFS_trans_sf"/>
</dbReference>
<feature type="compositionally biased region" description="Pro residues" evidence="5">
    <location>
        <begin position="76"/>
        <end position="86"/>
    </location>
</feature>
<dbReference type="Pfam" id="PF07690">
    <property type="entry name" value="MFS_1"/>
    <property type="match status" value="1"/>
</dbReference>
<feature type="compositionally biased region" description="Basic residues" evidence="5">
    <location>
        <begin position="183"/>
        <end position="204"/>
    </location>
</feature>
<feature type="transmembrane region" description="Helical" evidence="6">
    <location>
        <begin position="343"/>
        <end position="361"/>
    </location>
</feature>
<feature type="compositionally biased region" description="Basic and acidic residues" evidence="5">
    <location>
        <begin position="118"/>
        <end position="133"/>
    </location>
</feature>
<reference evidence="8 9" key="1">
    <citation type="submission" date="2023-09" db="EMBL/GenBank/DDBJ databases">
        <title>Pangenome analysis of Batrachochytrium dendrobatidis and related Chytrids.</title>
        <authorList>
            <person name="Yacoub M.N."/>
            <person name="Stajich J.E."/>
            <person name="James T.Y."/>
        </authorList>
    </citation>
    <scope>NUCLEOTIDE SEQUENCE [LARGE SCALE GENOMIC DNA]</scope>
    <source>
        <strain evidence="8 9">JEL0888</strain>
    </source>
</reference>
<protein>
    <recommendedName>
        <fullName evidence="7">Major facilitator superfamily (MFS) profile domain-containing protein</fullName>
    </recommendedName>
</protein>
<feature type="compositionally biased region" description="Basic and acidic residues" evidence="5">
    <location>
        <begin position="150"/>
        <end position="172"/>
    </location>
</feature>
<feature type="region of interest" description="Disordered" evidence="5">
    <location>
        <begin position="148"/>
        <end position="227"/>
    </location>
</feature>
<evidence type="ECO:0000256" key="6">
    <source>
        <dbReference type="SAM" id="Phobius"/>
    </source>
</evidence>
<evidence type="ECO:0000256" key="4">
    <source>
        <dbReference type="ARBA" id="ARBA00023136"/>
    </source>
</evidence>
<evidence type="ECO:0000259" key="7">
    <source>
        <dbReference type="PROSITE" id="PS50850"/>
    </source>
</evidence>
<comment type="subcellular location">
    <subcellularLocation>
        <location evidence="1">Membrane</location>
        <topology evidence="1">Multi-pass membrane protein</topology>
    </subcellularLocation>
</comment>
<feature type="transmembrane region" description="Helical" evidence="6">
    <location>
        <begin position="367"/>
        <end position="388"/>
    </location>
</feature>
<proteinExistence type="predicted"/>
<name>A0ABR4N3F6_9FUNG</name>
<feature type="transmembrane region" description="Helical" evidence="6">
    <location>
        <begin position="731"/>
        <end position="750"/>
    </location>
</feature>
<accession>A0ABR4N3F6</accession>
<evidence type="ECO:0000256" key="1">
    <source>
        <dbReference type="ARBA" id="ARBA00004141"/>
    </source>
</evidence>
<evidence type="ECO:0000256" key="5">
    <source>
        <dbReference type="SAM" id="MobiDB-lite"/>
    </source>
</evidence>
<sequence length="772" mass="82043">MAGVDDAALDAAAARLVRAEAAAAHARYSSLGASGLLPSADSSRPPPAPNTQFLARVIRSTGAHNAALLRGDRPAPPRSASPPPPERSGAASDSPSQGEQGTKPPSRVRGRGSVGPRSLDKMFQDGYDPRLDLDNYDAESSALYVARLEQLQRDKDKLRRDRRDGGAGRDGSDSDATAGSSRSARRRKSKHKSKKSSKKRKKHKSGESSRSGKRTMPSGTDLSQHTIVDDTVRLSELPYKSTPAADAESAAMPASPDDPASPDYVRVKLSRLGFVSVFIGLVLSIFLFAIDQTIVSTAIPAIAKEFQSLDKISWIGTAFLLTSSAFSPLYGKFADIFGRKTTFMVAIIIFEIGSLMCGAANSMELLILGRAVAGVGGAGIFSAGLIIISDIVSFRDRGKYQGILGAVFGVASVVGPLLGGAFTDSISWRWCFYINLPLGAVALVAGFFFLHIPHEGGSIVSKLKRIDYLGTFFVLCATICLLISLEFGGKNWAWSDWRTITMLVVAVILYTIFAVVEAKFAVEPLIPPSMFENRSVYALLAIPIFLGASFTSFIYYLPTYFQTVRGYTATSAGLALIPFMAGVFGLTIITGLLISRTGYITPFFFVGHIVLTVGAALMSTLSENSTRGQQIGYMIIAGCGIGLMVQTRILGIQAAVTHANIASATSSSNFFQTLGGVLGIAIVGTTFNNVLAAELGPELSALVSHNPTGVGSLPDAERAKPLAGFSKAFDTAYKVVIPLAALIFVLALLVKQSRTPQQQKQKSVEPAVVMAE</sequence>
<feature type="transmembrane region" description="Helical" evidence="6">
    <location>
        <begin position="466"/>
        <end position="485"/>
    </location>
</feature>
<dbReference type="Gene3D" id="1.20.1720.10">
    <property type="entry name" value="Multidrug resistance protein D"/>
    <property type="match status" value="1"/>
</dbReference>
<feature type="region of interest" description="Disordered" evidence="5">
    <location>
        <begin position="64"/>
        <end position="134"/>
    </location>
</feature>
<dbReference type="CDD" id="cd17502">
    <property type="entry name" value="MFS_Azr1_MDR_like"/>
    <property type="match status" value="1"/>
</dbReference>
<dbReference type="Gene3D" id="1.20.1250.20">
    <property type="entry name" value="MFS general substrate transporter like domains"/>
    <property type="match status" value="1"/>
</dbReference>
<dbReference type="Proteomes" id="UP001527925">
    <property type="component" value="Unassembled WGS sequence"/>
</dbReference>
<feature type="transmembrane region" description="Helical" evidence="6">
    <location>
        <begin position="600"/>
        <end position="619"/>
    </location>
</feature>
<feature type="transmembrane region" description="Helical" evidence="6">
    <location>
        <begin position="569"/>
        <end position="593"/>
    </location>
</feature>
<dbReference type="InterPro" id="IPR020846">
    <property type="entry name" value="MFS_dom"/>
</dbReference>
<feature type="transmembrane region" description="Helical" evidence="6">
    <location>
        <begin position="312"/>
        <end position="331"/>
    </location>
</feature>
<feature type="domain" description="Major facilitator superfamily (MFS) profile" evidence="7">
    <location>
        <begin position="277"/>
        <end position="755"/>
    </location>
</feature>
<feature type="transmembrane region" description="Helical" evidence="6">
    <location>
        <begin position="497"/>
        <end position="516"/>
    </location>
</feature>
<feature type="transmembrane region" description="Helical" evidence="6">
    <location>
        <begin position="272"/>
        <end position="290"/>
    </location>
</feature>
<organism evidence="8 9">
    <name type="scientific">Polyrhizophydium stewartii</name>
    <dbReference type="NCBI Taxonomy" id="2732419"/>
    <lineage>
        <taxon>Eukaryota</taxon>
        <taxon>Fungi</taxon>
        <taxon>Fungi incertae sedis</taxon>
        <taxon>Chytridiomycota</taxon>
        <taxon>Chytridiomycota incertae sedis</taxon>
        <taxon>Chytridiomycetes</taxon>
        <taxon>Rhizophydiales</taxon>
        <taxon>Rhizophydiales incertae sedis</taxon>
        <taxon>Polyrhizophydium</taxon>
    </lineage>
</organism>
<dbReference type="PROSITE" id="PS50850">
    <property type="entry name" value="MFS"/>
    <property type="match status" value="1"/>
</dbReference>
<keyword evidence="3 6" id="KW-1133">Transmembrane helix</keyword>
<dbReference type="PANTHER" id="PTHR23501">
    <property type="entry name" value="MAJOR FACILITATOR SUPERFAMILY"/>
    <property type="match status" value="1"/>
</dbReference>
<evidence type="ECO:0000256" key="2">
    <source>
        <dbReference type="ARBA" id="ARBA00022692"/>
    </source>
</evidence>
<keyword evidence="9" id="KW-1185">Reference proteome</keyword>
<dbReference type="EMBL" id="JADGIZ020000038">
    <property type="protein sequence ID" value="KAL2914050.1"/>
    <property type="molecule type" value="Genomic_DNA"/>
</dbReference>
<comment type="caution">
    <text evidence="8">The sequence shown here is derived from an EMBL/GenBank/DDBJ whole genome shotgun (WGS) entry which is preliminary data.</text>
</comment>
<feature type="transmembrane region" description="Helical" evidence="6">
    <location>
        <begin position="536"/>
        <end position="557"/>
    </location>
</feature>
<feature type="transmembrane region" description="Helical" evidence="6">
    <location>
        <begin position="400"/>
        <end position="422"/>
    </location>
</feature>